<name>A0A1H6L4N8_MYCRU</name>
<feature type="region of interest" description="Disordered" evidence="1">
    <location>
        <begin position="1"/>
        <end position="20"/>
    </location>
</feature>
<accession>A0A1H6L4N8</accession>
<dbReference type="RefSeq" id="WP_157897805.1">
    <property type="nucleotide sequence ID" value="NZ_LT629971.1"/>
</dbReference>
<keyword evidence="3" id="KW-1185">Reference proteome</keyword>
<gene>
    <name evidence="2" type="ORF">SAMN04489835_4680</name>
</gene>
<evidence type="ECO:0000313" key="3">
    <source>
        <dbReference type="Proteomes" id="UP000182915"/>
    </source>
</evidence>
<dbReference type="OrthoDB" id="4735704at2"/>
<organism evidence="2 3">
    <name type="scientific">Mycolicibacterium rutilum</name>
    <name type="common">Mycobacterium rutilum</name>
    <dbReference type="NCBI Taxonomy" id="370526"/>
    <lineage>
        <taxon>Bacteria</taxon>
        <taxon>Bacillati</taxon>
        <taxon>Actinomycetota</taxon>
        <taxon>Actinomycetes</taxon>
        <taxon>Mycobacteriales</taxon>
        <taxon>Mycobacteriaceae</taxon>
        <taxon>Mycolicibacterium</taxon>
    </lineage>
</organism>
<protein>
    <submittedName>
        <fullName evidence="2">Uncharacterized protein</fullName>
    </submittedName>
</protein>
<dbReference type="AlphaFoldDB" id="A0A1H6L4N8"/>
<evidence type="ECO:0000256" key="1">
    <source>
        <dbReference type="SAM" id="MobiDB-lite"/>
    </source>
</evidence>
<dbReference type="EMBL" id="LT629971">
    <property type="protein sequence ID" value="SEH83373.1"/>
    <property type="molecule type" value="Genomic_DNA"/>
</dbReference>
<dbReference type="Proteomes" id="UP000182915">
    <property type="component" value="Chromosome I"/>
</dbReference>
<reference evidence="3" key="1">
    <citation type="submission" date="2016-10" db="EMBL/GenBank/DDBJ databases">
        <authorList>
            <person name="Varghese N."/>
            <person name="Submissions S."/>
        </authorList>
    </citation>
    <scope>NUCLEOTIDE SEQUENCE [LARGE SCALE GENOMIC DNA]</scope>
    <source>
        <strain evidence="3">DSM 45405</strain>
    </source>
</reference>
<evidence type="ECO:0000313" key="2">
    <source>
        <dbReference type="EMBL" id="SEH83373.1"/>
    </source>
</evidence>
<sequence length="107" mass="11836">MTKTDLKSRNPNVPLPPGAHTLSTWADWDHHYRIVWTEDRSVDGHEATVRGAAIQMPDGHIDDGTLEEAPGVHFEFASAVDMTTEQAREFAALIVETADLLDGWAAR</sequence>
<proteinExistence type="predicted"/>